<feature type="non-terminal residue" evidence="2">
    <location>
        <position position="1"/>
    </location>
</feature>
<gene>
    <name evidence="2" type="ORF">AVDCRST_MAG87-2516</name>
</gene>
<organism evidence="2">
    <name type="scientific">uncultured Thermomicrobiales bacterium</name>
    <dbReference type="NCBI Taxonomy" id="1645740"/>
    <lineage>
        <taxon>Bacteria</taxon>
        <taxon>Pseudomonadati</taxon>
        <taxon>Thermomicrobiota</taxon>
        <taxon>Thermomicrobia</taxon>
        <taxon>Thermomicrobiales</taxon>
        <taxon>environmental samples</taxon>
    </lineage>
</organism>
<feature type="non-terminal residue" evidence="2">
    <location>
        <position position="92"/>
    </location>
</feature>
<evidence type="ECO:0000256" key="1">
    <source>
        <dbReference type="SAM" id="MobiDB-lite"/>
    </source>
</evidence>
<dbReference type="EMBL" id="CADCWJ010000550">
    <property type="protein sequence ID" value="CAA9572046.1"/>
    <property type="molecule type" value="Genomic_DNA"/>
</dbReference>
<protein>
    <submittedName>
        <fullName evidence="2">Uncharacterized protein</fullName>
    </submittedName>
</protein>
<feature type="region of interest" description="Disordered" evidence="1">
    <location>
        <begin position="1"/>
        <end position="20"/>
    </location>
</feature>
<reference evidence="2" key="1">
    <citation type="submission" date="2020-02" db="EMBL/GenBank/DDBJ databases">
        <authorList>
            <person name="Meier V. D."/>
        </authorList>
    </citation>
    <scope>NUCLEOTIDE SEQUENCE</scope>
    <source>
        <strain evidence="2">AVDCRST_MAG87</strain>
    </source>
</reference>
<dbReference type="AlphaFoldDB" id="A0A6J4VF21"/>
<evidence type="ECO:0000313" key="2">
    <source>
        <dbReference type="EMBL" id="CAA9572046.1"/>
    </source>
</evidence>
<proteinExistence type="predicted"/>
<sequence>SARGTGCIPRSGGAGRSRSCCRSSRRSLATTRWRSAMADWPPCSGRAASWMSRERCRNRSAKRSLRPCGTIATSTRWRWSGLWRTFSAWRMF</sequence>
<accession>A0A6J4VF21</accession>
<name>A0A6J4VF21_9BACT</name>